<sequence length="286" mass="31586">MQPTKLVDIPDGIPNTTTQLDLKQNNIVTIAADAFINLTSLELLNLGFNQISSLTANVFNGLVSMKTMILSNNQISIIAADTFKCVLLKTLLLDRNKISTIASDTFKDLVSLDYIYLDNNKISTIATDTFKDLVSLTYITLNDNAFTAISANIFRKLTNITTLYLSFNLICCNMTDFFKWKASQTELNDLVGKCIDFDSVTDITEFDISNCTIPVDGHWGSWSTTSCSVTCGSGTKYRNRICNNPSPSDGGKHCVGEDTELSQCRLRHCPASCKHSKAQTRNQIKG</sequence>
<dbReference type="InterPro" id="IPR000884">
    <property type="entry name" value="TSP1_rpt"/>
</dbReference>
<dbReference type="Pfam" id="PF13855">
    <property type="entry name" value="LRR_8"/>
    <property type="match status" value="2"/>
</dbReference>
<dbReference type="InterPro" id="IPR036383">
    <property type="entry name" value="TSP1_rpt_sf"/>
</dbReference>
<dbReference type="InterPro" id="IPR050328">
    <property type="entry name" value="Dev_Immune_Receptor"/>
</dbReference>
<dbReference type="Gene3D" id="3.80.10.10">
    <property type="entry name" value="Ribonuclease Inhibitor"/>
    <property type="match status" value="2"/>
</dbReference>
<keyword evidence="6" id="KW-1185">Reference proteome</keyword>
<dbReference type="SUPFAM" id="SSF52058">
    <property type="entry name" value="L domain-like"/>
    <property type="match status" value="1"/>
</dbReference>
<dbReference type="InterPro" id="IPR003591">
    <property type="entry name" value="Leu-rich_rpt_typical-subtyp"/>
</dbReference>
<dbReference type="Pfam" id="PF00090">
    <property type="entry name" value="TSP_1"/>
    <property type="match status" value="1"/>
</dbReference>
<dbReference type="FunFam" id="2.20.100.10:FF:000001">
    <property type="entry name" value="semaphorin-5A isoform X1"/>
    <property type="match status" value="1"/>
</dbReference>
<keyword evidence="2" id="KW-0732">Signal</keyword>
<dbReference type="PANTHER" id="PTHR24373:SF392">
    <property type="entry name" value="NEPHROCAN"/>
    <property type="match status" value="1"/>
</dbReference>
<dbReference type="PROSITE" id="PS50092">
    <property type="entry name" value="TSP1"/>
    <property type="match status" value="1"/>
</dbReference>
<dbReference type="InterPro" id="IPR001611">
    <property type="entry name" value="Leu-rich_rpt"/>
</dbReference>
<keyword evidence="4" id="KW-1015">Disulfide bond</keyword>
<dbReference type="AlphaFoldDB" id="A0A8S3U1L6"/>
<protein>
    <submittedName>
        <fullName evidence="5">Uncharacterized protein</fullName>
    </submittedName>
</protein>
<evidence type="ECO:0000256" key="3">
    <source>
        <dbReference type="ARBA" id="ARBA00022737"/>
    </source>
</evidence>
<evidence type="ECO:0000256" key="2">
    <source>
        <dbReference type="ARBA" id="ARBA00022729"/>
    </source>
</evidence>
<gene>
    <name evidence="5" type="ORF">MEDL_52163</name>
</gene>
<proteinExistence type="predicted"/>
<keyword evidence="1" id="KW-0433">Leucine-rich repeat</keyword>
<dbReference type="SMART" id="SM00369">
    <property type="entry name" value="LRR_TYP"/>
    <property type="match status" value="5"/>
</dbReference>
<dbReference type="Proteomes" id="UP000683360">
    <property type="component" value="Unassembled WGS sequence"/>
</dbReference>
<accession>A0A8S3U1L6</accession>
<name>A0A8S3U1L6_MYTED</name>
<dbReference type="EMBL" id="CAJPWZ010002537">
    <property type="protein sequence ID" value="CAG2239823.1"/>
    <property type="molecule type" value="Genomic_DNA"/>
</dbReference>
<dbReference type="SUPFAM" id="SSF82895">
    <property type="entry name" value="TSP-1 type 1 repeat"/>
    <property type="match status" value="1"/>
</dbReference>
<dbReference type="SMART" id="SM00209">
    <property type="entry name" value="TSP1"/>
    <property type="match status" value="1"/>
</dbReference>
<dbReference type="OrthoDB" id="1055097at2759"/>
<evidence type="ECO:0000256" key="1">
    <source>
        <dbReference type="ARBA" id="ARBA00022614"/>
    </source>
</evidence>
<dbReference type="Gene3D" id="2.20.100.10">
    <property type="entry name" value="Thrombospondin type-1 (TSP1) repeat"/>
    <property type="match status" value="1"/>
</dbReference>
<dbReference type="PANTHER" id="PTHR24373">
    <property type="entry name" value="SLIT RELATED LEUCINE-RICH REPEAT NEURONAL PROTEIN"/>
    <property type="match status" value="1"/>
</dbReference>
<evidence type="ECO:0000256" key="4">
    <source>
        <dbReference type="ARBA" id="ARBA00023157"/>
    </source>
</evidence>
<reference evidence="5" key="1">
    <citation type="submission" date="2021-03" db="EMBL/GenBank/DDBJ databases">
        <authorList>
            <person name="Bekaert M."/>
        </authorList>
    </citation>
    <scope>NUCLEOTIDE SEQUENCE</scope>
</reference>
<comment type="caution">
    <text evidence="5">The sequence shown here is derived from an EMBL/GenBank/DDBJ whole genome shotgun (WGS) entry which is preliminary data.</text>
</comment>
<evidence type="ECO:0000313" key="6">
    <source>
        <dbReference type="Proteomes" id="UP000683360"/>
    </source>
</evidence>
<evidence type="ECO:0000313" key="5">
    <source>
        <dbReference type="EMBL" id="CAG2239823.1"/>
    </source>
</evidence>
<organism evidence="5 6">
    <name type="scientific">Mytilus edulis</name>
    <name type="common">Blue mussel</name>
    <dbReference type="NCBI Taxonomy" id="6550"/>
    <lineage>
        <taxon>Eukaryota</taxon>
        <taxon>Metazoa</taxon>
        <taxon>Spiralia</taxon>
        <taxon>Lophotrochozoa</taxon>
        <taxon>Mollusca</taxon>
        <taxon>Bivalvia</taxon>
        <taxon>Autobranchia</taxon>
        <taxon>Pteriomorphia</taxon>
        <taxon>Mytilida</taxon>
        <taxon>Mytiloidea</taxon>
        <taxon>Mytilidae</taxon>
        <taxon>Mytilinae</taxon>
        <taxon>Mytilus</taxon>
    </lineage>
</organism>
<keyword evidence="3" id="KW-0677">Repeat</keyword>
<dbReference type="InterPro" id="IPR032675">
    <property type="entry name" value="LRR_dom_sf"/>
</dbReference>